<feature type="region of interest" description="Disordered" evidence="1">
    <location>
        <begin position="159"/>
        <end position="182"/>
    </location>
</feature>
<evidence type="ECO:0000256" key="1">
    <source>
        <dbReference type="SAM" id="MobiDB-lite"/>
    </source>
</evidence>
<feature type="compositionally biased region" description="Polar residues" evidence="1">
    <location>
        <begin position="159"/>
        <end position="174"/>
    </location>
</feature>
<protein>
    <submittedName>
        <fullName evidence="2">Uncharacterized protein</fullName>
    </submittedName>
</protein>
<dbReference type="EMBL" id="JACAZI010000001">
    <property type="protein sequence ID" value="KAF7371683.1"/>
    <property type="molecule type" value="Genomic_DNA"/>
</dbReference>
<dbReference type="AlphaFoldDB" id="A0A8H7DGS9"/>
<keyword evidence="3" id="KW-1185">Reference proteome</keyword>
<evidence type="ECO:0000313" key="2">
    <source>
        <dbReference type="EMBL" id="KAF7371683.1"/>
    </source>
</evidence>
<sequence>MLHPNINDPATFKCPKLGCGRLLKLKLAKKGGQKDRNYLCCDSEHFDNKIYWYFFPRGVRPAPRTAAAPISVPPLQLQPATTSVVLCAGQPCPKRPNQFCDNHMCRSHCLADPATCRQHRPNQPPPASKPPLPALTSPVLAALNAISAETLRTITFAPQSAATSPRPSCPSHPSTFPLDDDDEQDEDLKLAIALSLKPSSLYLSSASSSSSSSAVMPDITHRIDLVYWAINGGPAVICAIDSCPTWPHSWPRFRLSDVVHLLVTDDETTCQDFYECYSTKYDAWMKIRIDYIHQVSTDQSLLVRRVGVVGKDEKQHIDLLKRPSSPVVARPVLCDTKGKGKAKREVIEILDSDDDDEEVRVVRHIKVEPSSLLRPVKRPCLTISIPRSSSPSFPSLSSSILTAPTSPALDSPVDYFPPSISLAKRK</sequence>
<reference evidence="2" key="1">
    <citation type="submission" date="2020-05" db="EMBL/GenBank/DDBJ databases">
        <title>Mycena genomes resolve the evolution of fungal bioluminescence.</title>
        <authorList>
            <person name="Tsai I.J."/>
        </authorList>
    </citation>
    <scope>NUCLEOTIDE SEQUENCE</scope>
    <source>
        <strain evidence="2">CCC161011</strain>
    </source>
</reference>
<dbReference type="OrthoDB" id="3062417at2759"/>
<dbReference type="Proteomes" id="UP000620124">
    <property type="component" value="Unassembled WGS sequence"/>
</dbReference>
<name>A0A8H7DGS9_9AGAR</name>
<accession>A0A8H7DGS9</accession>
<evidence type="ECO:0000313" key="3">
    <source>
        <dbReference type="Proteomes" id="UP000620124"/>
    </source>
</evidence>
<comment type="caution">
    <text evidence="2">The sequence shown here is derived from an EMBL/GenBank/DDBJ whole genome shotgun (WGS) entry which is preliminary data.</text>
</comment>
<proteinExistence type="predicted"/>
<gene>
    <name evidence="2" type="ORF">MVEN_00024500</name>
</gene>
<organism evidence="2 3">
    <name type="scientific">Mycena venus</name>
    <dbReference type="NCBI Taxonomy" id="2733690"/>
    <lineage>
        <taxon>Eukaryota</taxon>
        <taxon>Fungi</taxon>
        <taxon>Dikarya</taxon>
        <taxon>Basidiomycota</taxon>
        <taxon>Agaricomycotina</taxon>
        <taxon>Agaricomycetes</taxon>
        <taxon>Agaricomycetidae</taxon>
        <taxon>Agaricales</taxon>
        <taxon>Marasmiineae</taxon>
        <taxon>Mycenaceae</taxon>
        <taxon>Mycena</taxon>
    </lineage>
</organism>